<accession>A0A061IWW5</accession>
<evidence type="ECO:0000259" key="2">
    <source>
        <dbReference type="Pfam" id="PF15072"/>
    </source>
</evidence>
<organism evidence="3 4">
    <name type="scientific">Trypanosoma rangeli SC58</name>
    <dbReference type="NCBI Taxonomy" id="429131"/>
    <lineage>
        <taxon>Eukaryota</taxon>
        <taxon>Discoba</taxon>
        <taxon>Euglenozoa</taxon>
        <taxon>Kinetoplastea</taxon>
        <taxon>Metakinetoplastina</taxon>
        <taxon>Trypanosomatida</taxon>
        <taxon>Trypanosomatidae</taxon>
        <taxon>Trypanosoma</taxon>
        <taxon>Herpetosoma</taxon>
    </lineage>
</organism>
<keyword evidence="1" id="KW-1133">Transmembrane helix</keyword>
<proteinExistence type="predicted"/>
<dbReference type="Proteomes" id="UP000031737">
    <property type="component" value="Unassembled WGS sequence"/>
</dbReference>
<evidence type="ECO:0000313" key="4">
    <source>
        <dbReference type="Proteomes" id="UP000031737"/>
    </source>
</evidence>
<keyword evidence="1" id="KW-0472">Membrane</keyword>
<dbReference type="GO" id="GO:0000725">
    <property type="term" value="P:recombinational repair"/>
    <property type="evidence" value="ECO:0007669"/>
    <property type="project" value="InterPro"/>
</dbReference>
<feature type="transmembrane region" description="Helical" evidence="1">
    <location>
        <begin position="9"/>
        <end position="33"/>
    </location>
</feature>
<name>A0A061IWW5_TRYRA</name>
<dbReference type="EMBL" id="AUPL01004690">
    <property type="protein sequence ID" value="ESL07618.1"/>
    <property type="molecule type" value="Genomic_DNA"/>
</dbReference>
<dbReference type="InterPro" id="IPR058570">
    <property type="entry name" value="HROB_OB"/>
</dbReference>
<comment type="caution">
    <text evidence="3">The sequence shown here is derived from an EMBL/GenBank/DDBJ whole genome shotgun (WGS) entry which is preliminary data.</text>
</comment>
<evidence type="ECO:0000313" key="3">
    <source>
        <dbReference type="EMBL" id="ESL07618.1"/>
    </source>
</evidence>
<dbReference type="VEuPathDB" id="TriTrypDB:TRSC58_04690"/>
<protein>
    <recommendedName>
        <fullName evidence="2">Homologous recombination OB-fold protein OB-fold domain-containing protein</fullName>
    </recommendedName>
</protein>
<sequence>MMARDSCRCYFGVVLCVELFFVSSNLFLFLFLLGNAWQGHEGGDKAEEEGWAGGRTSPRRGRQVYCMDSQLLLQREASAKGYTLTSLCQVSALLTSQKVACCGGLLERIVAESAQDCTVLLRDATGTVHCAIHGAVSSRYPDVLAAGALLLLRDVTVLVTPTLMQPVLIVCLEHLAALMLPEGPPESGQNTAVGSALSASPFTDLPPHQEEYVSNGCQGTVRGVTHERPHEVCLGSVTPVAANPTPKVSVIASGVDGDEDCLQLADDL</sequence>
<gene>
    <name evidence="3" type="ORF">TRSC58_04690</name>
</gene>
<keyword evidence="4" id="KW-1185">Reference proteome</keyword>
<dbReference type="AlphaFoldDB" id="A0A061IWW5"/>
<feature type="domain" description="Homologous recombination OB-fold protein OB-fold" evidence="2">
    <location>
        <begin position="97"/>
        <end position="182"/>
    </location>
</feature>
<keyword evidence="1" id="KW-0812">Transmembrane</keyword>
<evidence type="ECO:0000256" key="1">
    <source>
        <dbReference type="SAM" id="Phobius"/>
    </source>
</evidence>
<reference evidence="3 4" key="1">
    <citation type="submission" date="2013-07" db="EMBL/GenBank/DDBJ databases">
        <authorList>
            <person name="Stoco P.H."/>
            <person name="Wagner G."/>
            <person name="Gerber A."/>
            <person name="Zaha A."/>
            <person name="Thompson C."/>
            <person name="Bartholomeu D.C."/>
            <person name="Luckemeyer D.D."/>
            <person name="Bahia D."/>
            <person name="Loreto E."/>
            <person name="Prestes E.B."/>
            <person name="Lima F.M."/>
            <person name="Rodrigues-Luiz G."/>
            <person name="Vallejo G.A."/>
            <person name="Filho J.F."/>
            <person name="Monteiro K.M."/>
            <person name="Tyler K.M."/>
            <person name="de Almeida L.G."/>
            <person name="Ortiz M.F."/>
            <person name="Siervo M.A."/>
            <person name="de Moraes M.H."/>
            <person name="Cunha O.L."/>
            <person name="Mendonca-Neto R."/>
            <person name="Silva R."/>
            <person name="Teixeira S.M."/>
            <person name="Murta S.M."/>
            <person name="Sincero T.C."/>
            <person name="Mendes T.A."/>
            <person name="Urmenyi T.P."/>
            <person name="Silva V.G."/>
            <person name="da Rocha W.D."/>
            <person name="Andersson B."/>
            <person name="Romanha A.J."/>
            <person name="Steindel M."/>
            <person name="de Vasconcelos A.T."/>
            <person name="Grisard E.C."/>
        </authorList>
    </citation>
    <scope>NUCLEOTIDE SEQUENCE [LARGE SCALE GENOMIC DNA]</scope>
    <source>
        <strain evidence="3 4">SC58</strain>
    </source>
</reference>
<dbReference type="OrthoDB" id="251909at2759"/>
<dbReference type="Pfam" id="PF15072">
    <property type="entry name" value="HROB"/>
    <property type="match status" value="1"/>
</dbReference>